<dbReference type="GO" id="GO:0006313">
    <property type="term" value="P:DNA transposition"/>
    <property type="evidence" value="ECO:0007669"/>
    <property type="project" value="InterPro"/>
</dbReference>
<reference evidence="3" key="1">
    <citation type="submission" date="2007-06" db="EMBL/GenBank/DDBJ databases">
        <authorList>
            <person name="Giovannoni S."/>
            <person name="Cho J.-C."/>
            <person name="Ferriera S."/>
            <person name="Johnson J."/>
            <person name="Kravitz S."/>
            <person name="Beeson K."/>
            <person name="Sutton G."/>
            <person name="Rogers Y.-H."/>
            <person name="Friedman R."/>
            <person name="Frazier M."/>
            <person name="Venter J.C."/>
        </authorList>
    </citation>
    <scope>NUCLEOTIDE SEQUENCE</scope>
    <source>
        <strain evidence="3">HTCC2155</strain>
    </source>
</reference>
<dbReference type="InterPro" id="IPR002559">
    <property type="entry name" value="Transposase_11"/>
</dbReference>
<evidence type="ECO:0000313" key="3">
    <source>
        <dbReference type="EMBL" id="EDM27342.1"/>
    </source>
</evidence>
<dbReference type="RefSeq" id="WP_007278947.1">
    <property type="nucleotide sequence ID" value="NZ_ABCK01000010.1"/>
</dbReference>
<evidence type="ECO:0000313" key="4">
    <source>
        <dbReference type="Proteomes" id="UP000004947"/>
    </source>
</evidence>
<dbReference type="OrthoDB" id="9796012at2"/>
<dbReference type="AlphaFoldDB" id="A6DM44"/>
<comment type="caution">
    <text evidence="3">The sequence shown here is derived from an EMBL/GenBank/DDBJ whole genome shotgun (WGS) entry which is preliminary data.</text>
</comment>
<dbReference type="GO" id="GO:0004803">
    <property type="term" value="F:transposase activity"/>
    <property type="evidence" value="ECO:0007669"/>
    <property type="project" value="InterPro"/>
</dbReference>
<gene>
    <name evidence="2" type="ORF">LNTAR_03049</name>
    <name evidence="3" type="ORF">LNTAR_21550</name>
</gene>
<dbReference type="GO" id="GO:0003677">
    <property type="term" value="F:DNA binding"/>
    <property type="evidence" value="ECO:0007669"/>
    <property type="project" value="InterPro"/>
</dbReference>
<dbReference type="SUPFAM" id="SSF53098">
    <property type="entry name" value="Ribonuclease H-like"/>
    <property type="match status" value="1"/>
</dbReference>
<name>A6DM44_9BACT</name>
<dbReference type="InterPro" id="IPR012337">
    <property type="entry name" value="RNaseH-like_sf"/>
</dbReference>
<reference evidence="3 4" key="2">
    <citation type="journal article" date="2010" name="J. Bacteriol.">
        <title>Genome sequence of Lentisphaera araneosa HTCC2155T, the type species of the order Lentisphaerales in the phylum Lentisphaerae.</title>
        <authorList>
            <person name="Thrash J.C."/>
            <person name="Cho J.C."/>
            <person name="Vergin K.L."/>
            <person name="Morris R.M."/>
            <person name="Giovannoni S.J."/>
        </authorList>
    </citation>
    <scope>NUCLEOTIDE SEQUENCE [LARGE SCALE GENOMIC DNA]</scope>
    <source>
        <strain evidence="3 4">HTCC2155</strain>
    </source>
</reference>
<dbReference type="Proteomes" id="UP000004947">
    <property type="component" value="Unassembled WGS sequence"/>
</dbReference>
<evidence type="ECO:0000259" key="1">
    <source>
        <dbReference type="Pfam" id="PF01609"/>
    </source>
</evidence>
<accession>A6DM44</accession>
<keyword evidence="4" id="KW-1185">Reference proteome</keyword>
<feature type="domain" description="Transposase IS4-like" evidence="1">
    <location>
        <begin position="6"/>
        <end position="158"/>
    </location>
</feature>
<dbReference type="Pfam" id="PF01609">
    <property type="entry name" value="DDE_Tnp_1"/>
    <property type="match status" value="1"/>
</dbReference>
<dbReference type="EMBL" id="ABCK01000041">
    <property type="protein sequence ID" value="EDM24961.1"/>
    <property type="molecule type" value="Genomic_DNA"/>
</dbReference>
<evidence type="ECO:0000313" key="2">
    <source>
        <dbReference type="EMBL" id="EDM24961.1"/>
    </source>
</evidence>
<proteinExistence type="predicted"/>
<dbReference type="EMBL" id="ABCK01000010">
    <property type="protein sequence ID" value="EDM27342.1"/>
    <property type="molecule type" value="Genomic_DNA"/>
</dbReference>
<sequence length="272" mass="31507">MLENSEKSLYMADAGYNGMAFIALAKELGHEVLMPLKMSHLAQKMNDSKKRSLVHEIKLTRSHLKNYPDHQHLLGTTLKIRLIRTLGTSKLKSQVLITTLLDDAKFSWKELSGLYRQRYLVEVAYRHLKVNLNLESIRKRKFSRIKKFMYAAIALYNLAAVLRNRIKLPEILPEDHGTKMYCFSFCLNRICVFCLAILNPFRGSKKALANCLRAVKSCWYIYKPWRSSPRICNTPPSKFTVHKGKVKYKEIETAQFLNAEYQILGVQYGQIS</sequence>
<organism evidence="3 4">
    <name type="scientific">Lentisphaera araneosa HTCC2155</name>
    <dbReference type="NCBI Taxonomy" id="313628"/>
    <lineage>
        <taxon>Bacteria</taxon>
        <taxon>Pseudomonadati</taxon>
        <taxon>Lentisphaerota</taxon>
        <taxon>Lentisphaeria</taxon>
        <taxon>Lentisphaerales</taxon>
        <taxon>Lentisphaeraceae</taxon>
        <taxon>Lentisphaera</taxon>
    </lineage>
</organism>
<protein>
    <recommendedName>
        <fullName evidence="1">Transposase IS4-like domain-containing protein</fullName>
    </recommendedName>
</protein>